<dbReference type="SUPFAM" id="SSF48371">
    <property type="entry name" value="ARM repeat"/>
    <property type="match status" value="1"/>
</dbReference>
<dbReference type="EMBL" id="JABSTU010005077">
    <property type="protein sequence ID" value="KAH7950599.1"/>
    <property type="molecule type" value="Genomic_DNA"/>
</dbReference>
<organism evidence="2 3">
    <name type="scientific">Rhipicephalus microplus</name>
    <name type="common">Cattle tick</name>
    <name type="synonym">Boophilus microplus</name>
    <dbReference type="NCBI Taxonomy" id="6941"/>
    <lineage>
        <taxon>Eukaryota</taxon>
        <taxon>Metazoa</taxon>
        <taxon>Ecdysozoa</taxon>
        <taxon>Arthropoda</taxon>
        <taxon>Chelicerata</taxon>
        <taxon>Arachnida</taxon>
        <taxon>Acari</taxon>
        <taxon>Parasitiformes</taxon>
        <taxon>Ixodida</taxon>
        <taxon>Ixodoidea</taxon>
        <taxon>Ixodidae</taxon>
        <taxon>Rhipicephalinae</taxon>
        <taxon>Rhipicephalus</taxon>
        <taxon>Boophilus</taxon>
    </lineage>
</organism>
<dbReference type="PANTHER" id="PTHR12155">
    <property type="entry name" value="SCHLAFEN"/>
    <property type="match status" value="1"/>
</dbReference>
<dbReference type="PANTHER" id="PTHR12155:SF47">
    <property type="entry name" value="SCHLAFEN ALBA-2 DOMAIN-CONTAINING PROTEIN"/>
    <property type="match status" value="1"/>
</dbReference>
<dbReference type="InterPro" id="IPR016024">
    <property type="entry name" value="ARM-type_fold"/>
</dbReference>
<evidence type="ECO:0000313" key="3">
    <source>
        <dbReference type="Proteomes" id="UP000821866"/>
    </source>
</evidence>
<dbReference type="InterPro" id="IPR029684">
    <property type="entry name" value="Schlafen"/>
</dbReference>
<proteinExistence type="predicted"/>
<evidence type="ECO:0000313" key="2">
    <source>
        <dbReference type="EMBL" id="KAH7950599.1"/>
    </source>
</evidence>
<name>A0A9J6CX74_RHIMP</name>
<feature type="compositionally biased region" description="Polar residues" evidence="1">
    <location>
        <begin position="619"/>
        <end position="640"/>
    </location>
</feature>
<dbReference type="VEuPathDB" id="VectorBase:LOC119160753"/>
<gene>
    <name evidence="2" type="ORF">HPB51_028366</name>
</gene>
<feature type="region of interest" description="Disordered" evidence="1">
    <location>
        <begin position="674"/>
        <end position="702"/>
    </location>
</feature>
<accession>A0A9J6CX74</accession>
<dbReference type="AlphaFoldDB" id="A0A9J6CX74"/>
<protein>
    <submittedName>
        <fullName evidence="2">Uncharacterized protein</fullName>
    </submittedName>
</protein>
<sequence>MDASPTFSDALCTGEQQPRSIANGGDETATNAAVIARHRGEVAAGNVDANVEDAQLEQQQDDRRSAGSVRSSCEDCSCSDESSTDEEALRAEDHLRPSLCIDYCYPDDKSSGAVRKHYPVAQRRAPSNILKFETIHEMTRTFVRQFTTLHVERECGVHGVYVCVACSSALRTLAKIRESIGGDNNALRKALSNADFLKLLVQLCKLDSQDATRICTVSSREMRAYYESAASSEIVGTVSLLDDEHSEKLWKRFFGSAASTIKKVTYTVKLRGNRCADRAGFDGVGASLETGTKRGQQALDSNADRPTEANSLIIADYLDARHVMVYESLKVKEDAAAIDVFLAQCNQASTNHEPRREPPSIGDVVGLVLSSECVQRVLVVKVIEDVASVWSIDHGHFHNISWKDLINVAPSLRSLPPTVALAVLQDVEAVPFPKLLRECVKVLRCVADLRTHEETLDTYIVTKMTAFGIVDVLSDLLCCSDYVTRMTAAKCLIKICCRQNGQQAVARAAYVKKALLRLDLTRSHFPVGDDSSITKVTEEMRALLNLLQLMFFRNEQLRLELAETDLLAVVVRLHKSLPPTCTVLLDVKRCLRAILGVTPGHNGPQRQRQNQQQQRRQPENCNSQQCYGGSRQNQVTSSGAQRRPQLVHDRETAPPAQAKLVTMAPEKLKETTALSSYSMRESLQSAEAAEAESRPLPTEIPKPMANVVPFSASTTGAAATAVPYGRFYIRGTLVPLRSDDTHELQSVGSMKNASARTLVNVACSFLNTWKPCSIYYGISPEGFVRGVMLNHEERDALRRGINLMVGNLRPQLTSTSFGADFVPVLQHAADKLDDAHHYVVEVWVRGVHRVVYMTSDGDSYLREGDKSYRAGTYDARTWIVQVEEEHYLQAKNRGSLNEGDSPAV</sequence>
<keyword evidence="3" id="KW-1185">Reference proteome</keyword>
<comment type="caution">
    <text evidence="2">The sequence shown here is derived from an EMBL/GenBank/DDBJ whole genome shotgun (WGS) entry which is preliminary data.</text>
</comment>
<feature type="compositionally biased region" description="Low complexity" evidence="1">
    <location>
        <begin position="605"/>
        <end position="615"/>
    </location>
</feature>
<dbReference type="InterPro" id="IPR011989">
    <property type="entry name" value="ARM-like"/>
</dbReference>
<dbReference type="Gene3D" id="1.25.10.10">
    <property type="entry name" value="Leucine-rich Repeat Variant"/>
    <property type="match status" value="1"/>
</dbReference>
<dbReference type="Proteomes" id="UP000821866">
    <property type="component" value="Unassembled WGS sequence"/>
</dbReference>
<dbReference type="SUPFAM" id="SSF63748">
    <property type="entry name" value="Tudor/PWWP/MBT"/>
    <property type="match status" value="1"/>
</dbReference>
<feature type="region of interest" description="Disordered" evidence="1">
    <location>
        <begin position="1"/>
        <end position="27"/>
    </location>
</feature>
<reference evidence="2" key="2">
    <citation type="submission" date="2021-09" db="EMBL/GenBank/DDBJ databases">
        <authorList>
            <person name="Jia N."/>
            <person name="Wang J."/>
            <person name="Shi W."/>
            <person name="Du L."/>
            <person name="Sun Y."/>
            <person name="Zhan W."/>
            <person name="Jiang J."/>
            <person name="Wang Q."/>
            <person name="Zhang B."/>
            <person name="Ji P."/>
            <person name="Sakyi L.B."/>
            <person name="Cui X."/>
            <person name="Yuan T."/>
            <person name="Jiang B."/>
            <person name="Yang W."/>
            <person name="Lam T.T.-Y."/>
            <person name="Chang Q."/>
            <person name="Ding S."/>
            <person name="Wang X."/>
            <person name="Zhu J."/>
            <person name="Ruan X."/>
            <person name="Zhao L."/>
            <person name="Wei J."/>
            <person name="Que T."/>
            <person name="Du C."/>
            <person name="Cheng J."/>
            <person name="Dai P."/>
            <person name="Han X."/>
            <person name="Huang E."/>
            <person name="Gao Y."/>
            <person name="Liu J."/>
            <person name="Shao H."/>
            <person name="Ye R."/>
            <person name="Li L."/>
            <person name="Wei W."/>
            <person name="Wang X."/>
            <person name="Wang C."/>
            <person name="Huo Q."/>
            <person name="Li W."/>
            <person name="Guo W."/>
            <person name="Chen H."/>
            <person name="Chen S."/>
            <person name="Zhou L."/>
            <person name="Zhou L."/>
            <person name="Ni X."/>
            <person name="Tian J."/>
            <person name="Zhou Y."/>
            <person name="Sheng Y."/>
            <person name="Liu T."/>
            <person name="Pan Y."/>
            <person name="Xia L."/>
            <person name="Li J."/>
            <person name="Zhao F."/>
            <person name="Cao W."/>
        </authorList>
    </citation>
    <scope>NUCLEOTIDE SEQUENCE</scope>
    <source>
        <strain evidence="2">Rmic-2018</strain>
        <tissue evidence="2">Larvae</tissue>
    </source>
</reference>
<evidence type="ECO:0000256" key="1">
    <source>
        <dbReference type="SAM" id="MobiDB-lite"/>
    </source>
</evidence>
<reference evidence="2" key="1">
    <citation type="journal article" date="2020" name="Cell">
        <title>Large-Scale Comparative Analyses of Tick Genomes Elucidate Their Genetic Diversity and Vector Capacities.</title>
        <authorList>
            <consortium name="Tick Genome and Microbiome Consortium (TIGMIC)"/>
            <person name="Jia N."/>
            <person name="Wang J."/>
            <person name="Shi W."/>
            <person name="Du L."/>
            <person name="Sun Y."/>
            <person name="Zhan W."/>
            <person name="Jiang J.F."/>
            <person name="Wang Q."/>
            <person name="Zhang B."/>
            <person name="Ji P."/>
            <person name="Bell-Sakyi L."/>
            <person name="Cui X.M."/>
            <person name="Yuan T.T."/>
            <person name="Jiang B.G."/>
            <person name="Yang W.F."/>
            <person name="Lam T.T."/>
            <person name="Chang Q.C."/>
            <person name="Ding S.J."/>
            <person name="Wang X.J."/>
            <person name="Zhu J.G."/>
            <person name="Ruan X.D."/>
            <person name="Zhao L."/>
            <person name="Wei J.T."/>
            <person name="Ye R.Z."/>
            <person name="Que T.C."/>
            <person name="Du C.H."/>
            <person name="Zhou Y.H."/>
            <person name="Cheng J.X."/>
            <person name="Dai P.F."/>
            <person name="Guo W.B."/>
            <person name="Han X.H."/>
            <person name="Huang E.J."/>
            <person name="Li L.F."/>
            <person name="Wei W."/>
            <person name="Gao Y.C."/>
            <person name="Liu J.Z."/>
            <person name="Shao H.Z."/>
            <person name="Wang X."/>
            <person name="Wang C.C."/>
            <person name="Yang T.C."/>
            <person name="Huo Q.B."/>
            <person name="Li W."/>
            <person name="Chen H.Y."/>
            <person name="Chen S.E."/>
            <person name="Zhou L.G."/>
            <person name="Ni X.B."/>
            <person name="Tian J.H."/>
            <person name="Sheng Y."/>
            <person name="Liu T."/>
            <person name="Pan Y.S."/>
            <person name="Xia L.Y."/>
            <person name="Li J."/>
            <person name="Zhao F."/>
            <person name="Cao W.C."/>
        </authorList>
    </citation>
    <scope>NUCLEOTIDE SEQUENCE</scope>
    <source>
        <strain evidence="2">Rmic-2018</strain>
    </source>
</reference>
<feature type="region of interest" description="Disordered" evidence="1">
    <location>
        <begin position="46"/>
        <end position="81"/>
    </location>
</feature>
<feature type="region of interest" description="Disordered" evidence="1">
    <location>
        <begin position="598"/>
        <end position="658"/>
    </location>
</feature>